<evidence type="ECO:0000313" key="3">
    <source>
        <dbReference type="Proteomes" id="UP000181976"/>
    </source>
</evidence>
<dbReference type="Proteomes" id="UP000181976">
    <property type="component" value="Unassembled WGS sequence"/>
</dbReference>
<reference evidence="2 3" key="1">
    <citation type="submission" date="2016-10" db="EMBL/GenBank/DDBJ databases">
        <authorList>
            <person name="de Groot N.N."/>
        </authorList>
    </citation>
    <scope>NUCLEOTIDE SEQUENCE [LARGE SCALE GENOMIC DNA]</scope>
    <source>
        <strain evidence="2 3">DSM 19012</strain>
    </source>
</reference>
<dbReference type="InterPro" id="IPR025635">
    <property type="entry name" value="DUF4293"/>
</dbReference>
<dbReference type="EMBL" id="FONA01000003">
    <property type="protein sequence ID" value="SFD85216.1"/>
    <property type="molecule type" value="Genomic_DNA"/>
</dbReference>
<dbReference type="Pfam" id="PF14126">
    <property type="entry name" value="DUF4293"/>
    <property type="match status" value="1"/>
</dbReference>
<dbReference type="STRING" id="385682.SAMN05444380_10315"/>
<gene>
    <name evidence="2" type="ORF">SAMN05444380_10315</name>
</gene>
<keyword evidence="1" id="KW-0812">Transmembrane</keyword>
<feature type="transmembrane region" description="Helical" evidence="1">
    <location>
        <begin position="7"/>
        <end position="26"/>
    </location>
</feature>
<feature type="transmembrane region" description="Helical" evidence="1">
    <location>
        <begin position="118"/>
        <end position="141"/>
    </location>
</feature>
<accession>A0A1I1VQE5</accession>
<protein>
    <recommendedName>
        <fullName evidence="4">DUF4293 domain-containing protein</fullName>
    </recommendedName>
</protein>
<name>A0A1I1VQE5_9BACT</name>
<dbReference type="RefSeq" id="WP_010526840.1">
    <property type="nucleotide sequence ID" value="NZ_AFSL01000019.1"/>
</dbReference>
<organism evidence="2 3">
    <name type="scientific">Thermophagus xiamenensis</name>
    <dbReference type="NCBI Taxonomy" id="385682"/>
    <lineage>
        <taxon>Bacteria</taxon>
        <taxon>Pseudomonadati</taxon>
        <taxon>Bacteroidota</taxon>
        <taxon>Bacteroidia</taxon>
        <taxon>Marinilabiliales</taxon>
        <taxon>Marinilabiliaceae</taxon>
        <taxon>Thermophagus</taxon>
    </lineage>
</organism>
<dbReference type="AlphaFoldDB" id="A0A1I1VQE5"/>
<keyword evidence="1" id="KW-0472">Membrane</keyword>
<dbReference type="OrthoDB" id="594989at2"/>
<dbReference type="InParanoid" id="A0A1I1VQE5"/>
<proteinExistence type="predicted"/>
<keyword evidence="3" id="KW-1185">Reference proteome</keyword>
<feature type="transmembrane region" description="Helical" evidence="1">
    <location>
        <begin position="53"/>
        <end position="78"/>
    </location>
</feature>
<evidence type="ECO:0000256" key="1">
    <source>
        <dbReference type="SAM" id="Phobius"/>
    </source>
</evidence>
<feature type="transmembrane region" description="Helical" evidence="1">
    <location>
        <begin position="85"/>
        <end position="106"/>
    </location>
</feature>
<evidence type="ECO:0000313" key="2">
    <source>
        <dbReference type="EMBL" id="SFD85216.1"/>
    </source>
</evidence>
<sequence>MIQRIQTLYLFFAALLTGSLFFFSLAEMANMQEYYELTWRGIFRIEQDASETLVIPGIALSILTIATTAVSFFTIFLFKKRILQIRLCGLNMGFLPGLSGLIYYMGKTGAKNLGVTDLSFNLPLILPLIALILVFLAMRAIGKDEALVRSIDRIR</sequence>
<keyword evidence="1" id="KW-1133">Transmembrane helix</keyword>
<dbReference type="eggNOG" id="ENOG503333M">
    <property type="taxonomic scope" value="Bacteria"/>
</dbReference>
<evidence type="ECO:0008006" key="4">
    <source>
        <dbReference type="Google" id="ProtNLM"/>
    </source>
</evidence>